<evidence type="ECO:0000313" key="3">
    <source>
        <dbReference type="Proteomes" id="UP001234178"/>
    </source>
</evidence>
<organism evidence="2 3">
    <name type="scientific">Daphnia magna</name>
    <dbReference type="NCBI Taxonomy" id="35525"/>
    <lineage>
        <taxon>Eukaryota</taxon>
        <taxon>Metazoa</taxon>
        <taxon>Ecdysozoa</taxon>
        <taxon>Arthropoda</taxon>
        <taxon>Crustacea</taxon>
        <taxon>Branchiopoda</taxon>
        <taxon>Diplostraca</taxon>
        <taxon>Cladocera</taxon>
        <taxon>Anomopoda</taxon>
        <taxon>Daphniidae</taxon>
        <taxon>Daphnia</taxon>
    </lineage>
</organism>
<dbReference type="Gene3D" id="1.20.930.40">
    <property type="entry name" value="Transferrin receptor-like, dimerisation domain"/>
    <property type="match status" value="1"/>
</dbReference>
<reference evidence="2 3" key="1">
    <citation type="journal article" date="2023" name="Nucleic Acids Res.">
        <title>The hologenome of Daphnia magna reveals possible DNA methylation and microbiome-mediated evolution of the host genome.</title>
        <authorList>
            <person name="Chaturvedi A."/>
            <person name="Li X."/>
            <person name="Dhandapani V."/>
            <person name="Marshall H."/>
            <person name="Kissane S."/>
            <person name="Cuenca-Cambronero M."/>
            <person name="Asole G."/>
            <person name="Calvet F."/>
            <person name="Ruiz-Romero M."/>
            <person name="Marangio P."/>
            <person name="Guigo R."/>
            <person name="Rago D."/>
            <person name="Mirbahai L."/>
            <person name="Eastwood N."/>
            <person name="Colbourne J.K."/>
            <person name="Zhou J."/>
            <person name="Mallon E."/>
            <person name="Orsini L."/>
        </authorList>
    </citation>
    <scope>NUCLEOTIDE SEQUENCE [LARGE SCALE GENOMIC DNA]</scope>
    <source>
        <strain evidence="2">LRV0_1</strain>
    </source>
</reference>
<dbReference type="EMBL" id="JAOYFB010000005">
    <property type="protein sequence ID" value="KAK4016645.1"/>
    <property type="molecule type" value="Genomic_DNA"/>
</dbReference>
<sequence length="132" mass="14690">MVTGNKRKTVASSMLILLSINNHRSGVLFRSPREHGRHCRATVYRQYCAETRVVMEEISASNIGEYLNHIVFAPSSVDKYSSDTFAGLVDLFKTVGNQTEAEQPGTWRQIKQHLSAISFLIGAAADSLREGF</sequence>
<comment type="caution">
    <text evidence="2">The sequence shown here is derived from an EMBL/GenBank/DDBJ whole genome shotgun (WGS) entry which is preliminary data.</text>
</comment>
<keyword evidence="3" id="KW-1185">Reference proteome</keyword>
<gene>
    <name evidence="2" type="ORF">OUZ56_031607</name>
</gene>
<dbReference type="Pfam" id="PF04253">
    <property type="entry name" value="TFR_dimer"/>
    <property type="match status" value="1"/>
</dbReference>
<accession>A0ABQ9ZVI2</accession>
<dbReference type="SUPFAM" id="SSF47672">
    <property type="entry name" value="Transferrin receptor-like dimerisation domain"/>
    <property type="match status" value="1"/>
</dbReference>
<evidence type="ECO:0000259" key="1">
    <source>
        <dbReference type="Pfam" id="PF04253"/>
    </source>
</evidence>
<dbReference type="InterPro" id="IPR036757">
    <property type="entry name" value="TFR-like_dimer_dom_sf"/>
</dbReference>
<name>A0ABQ9ZVI2_9CRUS</name>
<dbReference type="InterPro" id="IPR007365">
    <property type="entry name" value="TFR-like_dimer_dom"/>
</dbReference>
<protein>
    <recommendedName>
        <fullName evidence="1">Transferrin receptor-like dimerisation domain-containing protein</fullName>
    </recommendedName>
</protein>
<dbReference type="Proteomes" id="UP001234178">
    <property type="component" value="Unassembled WGS sequence"/>
</dbReference>
<feature type="domain" description="Transferrin receptor-like dimerisation" evidence="1">
    <location>
        <begin position="66"/>
        <end position="129"/>
    </location>
</feature>
<proteinExistence type="predicted"/>
<evidence type="ECO:0000313" key="2">
    <source>
        <dbReference type="EMBL" id="KAK4016645.1"/>
    </source>
</evidence>